<evidence type="ECO:0000313" key="3">
    <source>
        <dbReference type="EMBL" id="OPJ85831.1"/>
    </source>
</evidence>
<dbReference type="InterPro" id="IPR029281">
    <property type="entry name" value="FAM194_C"/>
</dbReference>
<name>A0A1V4KN50_PATFA</name>
<protein>
    <recommendedName>
        <fullName evidence="2">FAM194 C-terminal domain-containing protein</fullName>
    </recommendedName>
</protein>
<dbReference type="Pfam" id="PF14977">
    <property type="entry name" value="FAM194"/>
    <property type="match status" value="1"/>
</dbReference>
<dbReference type="PANTHER" id="PTHR23093:SF16">
    <property type="entry name" value="FAM194 C-TERMINAL DOMAIN-CONTAINING PROTEIN"/>
    <property type="match status" value="1"/>
</dbReference>
<reference evidence="3 4" key="1">
    <citation type="submission" date="2016-02" db="EMBL/GenBank/DDBJ databases">
        <title>Band-tailed pigeon sequencing and assembly.</title>
        <authorList>
            <person name="Soares A.E."/>
            <person name="Novak B.J."/>
            <person name="Rice E.S."/>
            <person name="O'Connell B."/>
            <person name="Chang D."/>
            <person name="Weber S."/>
            <person name="Shapiro B."/>
        </authorList>
    </citation>
    <scope>NUCLEOTIDE SEQUENCE [LARGE SCALE GENOMIC DNA]</scope>
    <source>
        <strain evidence="3">BTP2013</strain>
        <tissue evidence="3">Blood</tissue>
    </source>
</reference>
<keyword evidence="4" id="KW-1185">Reference proteome</keyword>
<dbReference type="AlphaFoldDB" id="A0A1V4KN50"/>
<feature type="region of interest" description="Disordered" evidence="1">
    <location>
        <begin position="159"/>
        <end position="178"/>
    </location>
</feature>
<dbReference type="Proteomes" id="UP000190648">
    <property type="component" value="Unassembled WGS sequence"/>
</dbReference>
<dbReference type="STRING" id="372326.A0A1V4KN50"/>
<proteinExistence type="predicted"/>
<evidence type="ECO:0000259" key="2">
    <source>
        <dbReference type="Pfam" id="PF14977"/>
    </source>
</evidence>
<dbReference type="PANTHER" id="PTHR23093">
    <property type="entry name" value="SIMILAR TO CHROMOSOME 3 OPEN READING FRAME 20"/>
    <property type="match status" value="1"/>
</dbReference>
<feature type="domain" description="FAM194 C-terminal" evidence="2">
    <location>
        <begin position="365"/>
        <end position="468"/>
    </location>
</feature>
<organism evidence="3 4">
    <name type="scientific">Patagioenas fasciata monilis</name>
    <dbReference type="NCBI Taxonomy" id="372326"/>
    <lineage>
        <taxon>Eukaryota</taxon>
        <taxon>Metazoa</taxon>
        <taxon>Chordata</taxon>
        <taxon>Craniata</taxon>
        <taxon>Vertebrata</taxon>
        <taxon>Euteleostomi</taxon>
        <taxon>Archelosauria</taxon>
        <taxon>Archosauria</taxon>
        <taxon>Dinosauria</taxon>
        <taxon>Saurischia</taxon>
        <taxon>Theropoda</taxon>
        <taxon>Coelurosauria</taxon>
        <taxon>Aves</taxon>
        <taxon>Neognathae</taxon>
        <taxon>Neoaves</taxon>
        <taxon>Columbimorphae</taxon>
        <taxon>Columbiformes</taxon>
        <taxon>Columbidae</taxon>
        <taxon>Patagioenas</taxon>
    </lineage>
</organism>
<accession>A0A1V4KN50</accession>
<sequence>MTVLTPRYIAFGAFDNLKKRVTSLCSWPLRSGGSSHCTIFLAKEVTVLRKRLLSGTFFYLPLPLHSSSHLKLETFILSQMKTRRKERGKKIPEELSSCVTIDLLPGFAPSPLEGRNAICTGEHTERHQDGFLNNDNTRKEKYPVLRQVSCHSLCKTTTEDSNPKISQTSLIPQADEGSPLNTLNKSVAANMLQELGDKLQLLARYKTGFPQELVNVLTCTWRELTEAADDHKRHQKSLVYKSVRSRRSQASEAVKSGAPGSKCTECELTAIRKEEYKKNFALPACTVKEKGKPETASNMPVGSEAPVVQNDADQSPATISFSLSSNIGEERGWISQLSDSNSEVIHQKLPYVWTPERLEQIRNQINTITVMFNQEGGLVTNKDEEMVREWKWPRDGKLAQPVVAQVNEYITVRIAGRFAISLVYKWQHESVCLSLSPRQDAALPQLELPKLTEQLMKNEVLEATESHTDDIVAARDLRNLQRKIWSIVDDWMQYYRTALGIDRIRLQKMSDLSLQPLRKGITQSAGALPVILDLQRSQGKRKENSRVPKSETPLLLDQVQLAPPCSMQQEPCSHPFRAHVLLNSKTKSEKLHITRFNLNNRRNVLDVINSWDKLWGTSQAACPAVLRRVMMGEEGKTCKCSNHRIPYVSDLEYDHLINNKMSSNEQIIVVCVSSSQTNEDQSEDEIEQLYERKNKNRSMPCAQGCLDSFRLLRYDITSADAFTDHKGSLLEKRHNVVPGMFLDVVEAKSLSVSEVE</sequence>
<gene>
    <name evidence="3" type="ORF">AV530_013938</name>
</gene>
<evidence type="ECO:0000313" key="4">
    <source>
        <dbReference type="Proteomes" id="UP000190648"/>
    </source>
</evidence>
<comment type="caution">
    <text evidence="3">The sequence shown here is derived from an EMBL/GenBank/DDBJ whole genome shotgun (WGS) entry which is preliminary data.</text>
</comment>
<dbReference type="OrthoDB" id="9389783at2759"/>
<dbReference type="EMBL" id="LSYS01002736">
    <property type="protein sequence ID" value="OPJ85831.1"/>
    <property type="molecule type" value="Genomic_DNA"/>
</dbReference>
<evidence type="ECO:0000256" key="1">
    <source>
        <dbReference type="SAM" id="MobiDB-lite"/>
    </source>
</evidence>